<feature type="domain" description="Lsr2 DNA-binding" evidence="4">
    <location>
        <begin position="79"/>
        <end position="114"/>
    </location>
</feature>
<dbReference type="GO" id="GO:0003677">
    <property type="term" value="F:DNA binding"/>
    <property type="evidence" value="ECO:0007669"/>
    <property type="project" value="UniProtKB-KW"/>
</dbReference>
<evidence type="ECO:0000256" key="1">
    <source>
        <dbReference type="ARBA" id="ARBA00023125"/>
    </source>
</evidence>
<name>A0A365P636_9ACTN</name>
<dbReference type="Pfam" id="PF11774">
    <property type="entry name" value="Lsr2"/>
    <property type="match status" value="1"/>
</dbReference>
<dbReference type="EMBL" id="QNTT01000099">
    <property type="protein sequence ID" value="RBA30082.1"/>
    <property type="molecule type" value="Genomic_DNA"/>
</dbReference>
<dbReference type="AlphaFoldDB" id="A0A365P636"/>
<evidence type="ECO:0000256" key="2">
    <source>
        <dbReference type="SAM" id="MobiDB-lite"/>
    </source>
</evidence>
<dbReference type="InterPro" id="IPR055370">
    <property type="entry name" value="Lsr2_DNA-bd"/>
</dbReference>
<evidence type="ECO:0000313" key="5">
    <source>
        <dbReference type="EMBL" id="RBA30082.1"/>
    </source>
</evidence>
<accession>A0A365P636</accession>
<sequence length="115" mass="12673">MAQQFQVQYIDDLDGTDLGSDANTITFAFDGKEYTIDLSDENAEKFREVMAPYVENGHRVSSSGKAKPARRAAARSWSSSGDTKAIREWARSNGYEVSNRGRIPSDIMVAYAAAN</sequence>
<dbReference type="InterPro" id="IPR042261">
    <property type="entry name" value="Lsr2-like_dimerization"/>
</dbReference>
<dbReference type="Gene3D" id="3.30.60.230">
    <property type="entry name" value="Lsr2, dimerization domain"/>
    <property type="match status" value="1"/>
</dbReference>
<keyword evidence="1" id="KW-0238">DNA-binding</keyword>
<evidence type="ECO:0000259" key="3">
    <source>
        <dbReference type="Pfam" id="PF11774"/>
    </source>
</evidence>
<protein>
    <submittedName>
        <fullName evidence="5">Lsr2 family protein</fullName>
    </submittedName>
</protein>
<feature type="region of interest" description="Disordered" evidence="2">
    <location>
        <begin position="58"/>
        <end position="78"/>
    </location>
</feature>
<dbReference type="Proteomes" id="UP000252187">
    <property type="component" value="Unassembled WGS sequence"/>
</dbReference>
<dbReference type="InterPro" id="IPR036625">
    <property type="entry name" value="E3-bd_dom_sf"/>
</dbReference>
<dbReference type="Gene3D" id="4.10.320.10">
    <property type="entry name" value="E3-binding domain"/>
    <property type="match status" value="1"/>
</dbReference>
<comment type="caution">
    <text evidence="5">The sequence shown here is derived from an EMBL/GenBank/DDBJ whole genome shotgun (WGS) entry which is preliminary data.</text>
</comment>
<proteinExistence type="predicted"/>
<dbReference type="InterPro" id="IPR024412">
    <property type="entry name" value="Lsr2_dim_dom"/>
</dbReference>
<gene>
    <name evidence="5" type="ORF">DQ226_17885</name>
</gene>
<feature type="domain" description="Lsr2 dimerization" evidence="3">
    <location>
        <begin position="1"/>
        <end position="60"/>
    </location>
</feature>
<evidence type="ECO:0000259" key="4">
    <source>
        <dbReference type="Pfam" id="PF23359"/>
    </source>
</evidence>
<evidence type="ECO:0000313" key="6">
    <source>
        <dbReference type="Proteomes" id="UP000252187"/>
    </source>
</evidence>
<dbReference type="Pfam" id="PF23359">
    <property type="entry name" value="Lsr2_DNA-bd"/>
    <property type="match status" value="1"/>
</dbReference>
<dbReference type="GO" id="GO:0016746">
    <property type="term" value="F:acyltransferase activity"/>
    <property type="evidence" value="ECO:0007669"/>
    <property type="project" value="InterPro"/>
</dbReference>
<organism evidence="5 6">
    <name type="scientific">Dietzia maris</name>
    <dbReference type="NCBI Taxonomy" id="37915"/>
    <lineage>
        <taxon>Bacteria</taxon>
        <taxon>Bacillati</taxon>
        <taxon>Actinomycetota</taxon>
        <taxon>Actinomycetes</taxon>
        <taxon>Mycobacteriales</taxon>
        <taxon>Dietziaceae</taxon>
        <taxon>Dietzia</taxon>
    </lineage>
</organism>
<reference evidence="5 6" key="1">
    <citation type="submission" date="2018-06" db="EMBL/GenBank/DDBJ databases">
        <title>Whole genome sequencing of four bacterial strains from South Shetland trench revealing bio-synthetic gene clusters.</title>
        <authorList>
            <person name="Abdel-Mageed W.M."/>
            <person name="Lehri B."/>
            <person name="Jarmusch S.A."/>
            <person name="Miranda K."/>
            <person name="Goodfellow M."/>
            <person name="Jaspars M."/>
            <person name="Karlyshev A.V."/>
        </authorList>
    </citation>
    <scope>NUCLEOTIDE SEQUENCE [LARGE SCALE GENOMIC DNA]</scope>
    <source>
        <strain evidence="5 6">SST1</strain>
    </source>
</reference>